<name>A0A4Y2SNJ9_ARAVE</name>
<evidence type="ECO:0000313" key="1">
    <source>
        <dbReference type="EMBL" id="GBN89096.1"/>
    </source>
</evidence>
<keyword evidence="2" id="KW-1185">Reference proteome</keyword>
<evidence type="ECO:0000313" key="2">
    <source>
        <dbReference type="Proteomes" id="UP000499080"/>
    </source>
</evidence>
<comment type="caution">
    <text evidence="1">The sequence shown here is derived from an EMBL/GenBank/DDBJ whole genome shotgun (WGS) entry which is preliminary data.</text>
</comment>
<protein>
    <submittedName>
        <fullName evidence="1">Uncharacterized protein</fullName>
    </submittedName>
</protein>
<dbReference type="EMBL" id="BGPR01022618">
    <property type="protein sequence ID" value="GBN89096.1"/>
    <property type="molecule type" value="Genomic_DNA"/>
</dbReference>
<organism evidence="1 2">
    <name type="scientific">Araneus ventricosus</name>
    <name type="common">Orbweaver spider</name>
    <name type="synonym">Epeira ventricosa</name>
    <dbReference type="NCBI Taxonomy" id="182803"/>
    <lineage>
        <taxon>Eukaryota</taxon>
        <taxon>Metazoa</taxon>
        <taxon>Ecdysozoa</taxon>
        <taxon>Arthropoda</taxon>
        <taxon>Chelicerata</taxon>
        <taxon>Arachnida</taxon>
        <taxon>Araneae</taxon>
        <taxon>Araneomorphae</taxon>
        <taxon>Entelegynae</taxon>
        <taxon>Araneoidea</taxon>
        <taxon>Araneidae</taxon>
        <taxon>Araneus</taxon>
    </lineage>
</organism>
<accession>A0A4Y2SNJ9</accession>
<proteinExistence type="predicted"/>
<reference evidence="1 2" key="1">
    <citation type="journal article" date="2019" name="Sci. Rep.">
        <title>Orb-weaving spider Araneus ventricosus genome elucidates the spidroin gene catalogue.</title>
        <authorList>
            <person name="Kono N."/>
            <person name="Nakamura H."/>
            <person name="Ohtoshi R."/>
            <person name="Moran D.A.P."/>
            <person name="Shinohara A."/>
            <person name="Yoshida Y."/>
            <person name="Fujiwara M."/>
            <person name="Mori M."/>
            <person name="Tomita M."/>
            <person name="Arakawa K."/>
        </authorList>
    </citation>
    <scope>NUCLEOTIDE SEQUENCE [LARGE SCALE GENOMIC DNA]</scope>
</reference>
<sequence length="123" mass="14150">MLSAWLFDERRLPPLGHRRQNGFRNYEGCSESKFSYCVKEKETDIGKDTYLITIYKPYTTFQRSHPAHSDIIVSRDRICGIIVVIIVIKTLATQESFQVQEYATSLVKVSLYCATMPCHIALV</sequence>
<gene>
    <name evidence="1" type="ORF">AVEN_64183_1</name>
</gene>
<dbReference type="AlphaFoldDB" id="A0A4Y2SNJ9"/>
<dbReference type="Proteomes" id="UP000499080">
    <property type="component" value="Unassembled WGS sequence"/>
</dbReference>